<feature type="transmembrane region" description="Helical" evidence="1">
    <location>
        <begin position="20"/>
        <end position="39"/>
    </location>
</feature>
<comment type="caution">
    <text evidence="2">The sequence shown here is derived from an EMBL/GenBank/DDBJ whole genome shotgun (WGS) entry which is preliminary data.</text>
</comment>
<organism evidence="2">
    <name type="scientific">marine sediment metagenome</name>
    <dbReference type="NCBI Taxonomy" id="412755"/>
    <lineage>
        <taxon>unclassified sequences</taxon>
        <taxon>metagenomes</taxon>
        <taxon>ecological metagenomes</taxon>
    </lineage>
</organism>
<evidence type="ECO:0008006" key="3">
    <source>
        <dbReference type="Google" id="ProtNLM"/>
    </source>
</evidence>
<keyword evidence="1" id="KW-0812">Transmembrane</keyword>
<protein>
    <recommendedName>
        <fullName evidence="3">MacB-like periplasmic core domain-containing protein</fullName>
    </recommendedName>
</protein>
<dbReference type="AlphaFoldDB" id="A0A0F9EZH0"/>
<sequence>MTFATLIARSLRHYWRTHLGVTAGAAAASAVLIGALVVGDSVRGSLRDQALARLGRVDVAMTLGEGFFRARLAEGVAADLSATAAAVLSLDGIAASDSARANGVQVLGVDGRFWSLSPGGSGPAAGDMTDGVILNRRLADQLGARVGEVILVRVDKPGILPRDAPLSSTDDASAAARLTVRAIADDAAF</sequence>
<accession>A0A0F9EZH0</accession>
<evidence type="ECO:0000313" key="2">
    <source>
        <dbReference type="EMBL" id="KKL50385.1"/>
    </source>
</evidence>
<dbReference type="EMBL" id="LAZR01032618">
    <property type="protein sequence ID" value="KKL50385.1"/>
    <property type="molecule type" value="Genomic_DNA"/>
</dbReference>
<reference evidence="2" key="1">
    <citation type="journal article" date="2015" name="Nature">
        <title>Complex archaea that bridge the gap between prokaryotes and eukaryotes.</title>
        <authorList>
            <person name="Spang A."/>
            <person name="Saw J.H."/>
            <person name="Jorgensen S.L."/>
            <person name="Zaremba-Niedzwiedzka K."/>
            <person name="Martijn J."/>
            <person name="Lind A.E."/>
            <person name="van Eijk R."/>
            <person name="Schleper C."/>
            <person name="Guy L."/>
            <person name="Ettema T.J."/>
        </authorList>
    </citation>
    <scope>NUCLEOTIDE SEQUENCE</scope>
</reference>
<keyword evidence="1" id="KW-0472">Membrane</keyword>
<proteinExistence type="predicted"/>
<gene>
    <name evidence="2" type="ORF">LCGC14_2306000</name>
</gene>
<name>A0A0F9EZH0_9ZZZZ</name>
<feature type="non-terminal residue" evidence="2">
    <location>
        <position position="189"/>
    </location>
</feature>
<evidence type="ECO:0000256" key="1">
    <source>
        <dbReference type="SAM" id="Phobius"/>
    </source>
</evidence>
<keyword evidence="1" id="KW-1133">Transmembrane helix</keyword>